<evidence type="ECO:0000313" key="1">
    <source>
        <dbReference type="EMBL" id="ODV63200.1"/>
    </source>
</evidence>
<proteinExistence type="predicted"/>
<dbReference type="Proteomes" id="UP000095038">
    <property type="component" value="Unassembled WGS sequence"/>
</dbReference>
<dbReference type="AlphaFoldDB" id="A0A1D2VNL9"/>
<name>A0A1D2VNL9_9ASCO</name>
<protein>
    <submittedName>
        <fullName evidence="1">Uncharacterized protein</fullName>
    </submittedName>
</protein>
<dbReference type="InParanoid" id="A0A1D2VNL9"/>
<organism evidence="1 2">
    <name type="scientific">Ascoidea rubescens DSM 1968</name>
    <dbReference type="NCBI Taxonomy" id="1344418"/>
    <lineage>
        <taxon>Eukaryota</taxon>
        <taxon>Fungi</taxon>
        <taxon>Dikarya</taxon>
        <taxon>Ascomycota</taxon>
        <taxon>Saccharomycotina</taxon>
        <taxon>Saccharomycetes</taxon>
        <taxon>Ascoideaceae</taxon>
        <taxon>Ascoidea</taxon>
    </lineage>
</organism>
<gene>
    <name evidence="1" type="ORF">ASCRUDRAFT_79735</name>
</gene>
<accession>A0A1D2VNL9</accession>
<dbReference type="GeneID" id="30968048"/>
<dbReference type="EMBL" id="KV454476">
    <property type="protein sequence ID" value="ODV63200.1"/>
    <property type="molecule type" value="Genomic_DNA"/>
</dbReference>
<sequence length="51" mass="5867">MRLSLSKGSDNTGFIYKHKSTASRNAILMALPLWESYYFSPSRLLCILTHF</sequence>
<keyword evidence="2" id="KW-1185">Reference proteome</keyword>
<dbReference type="RefSeq" id="XP_020049507.1">
    <property type="nucleotide sequence ID" value="XM_020194412.1"/>
</dbReference>
<evidence type="ECO:0000313" key="2">
    <source>
        <dbReference type="Proteomes" id="UP000095038"/>
    </source>
</evidence>
<reference evidence="2" key="1">
    <citation type="submission" date="2016-05" db="EMBL/GenBank/DDBJ databases">
        <title>Comparative genomics of biotechnologically important yeasts.</title>
        <authorList>
            <consortium name="DOE Joint Genome Institute"/>
            <person name="Riley R."/>
            <person name="Haridas S."/>
            <person name="Wolfe K.H."/>
            <person name="Lopes M.R."/>
            <person name="Hittinger C.T."/>
            <person name="Goker M."/>
            <person name="Salamov A."/>
            <person name="Wisecaver J."/>
            <person name="Long T.M."/>
            <person name="Aerts A.L."/>
            <person name="Barry K."/>
            <person name="Choi C."/>
            <person name="Clum A."/>
            <person name="Coughlan A.Y."/>
            <person name="Deshpande S."/>
            <person name="Douglass A.P."/>
            <person name="Hanson S.J."/>
            <person name="Klenk H.-P."/>
            <person name="Labutti K."/>
            <person name="Lapidus A."/>
            <person name="Lindquist E."/>
            <person name="Lipzen A."/>
            <person name="Meier-Kolthoff J.P."/>
            <person name="Ohm R.A."/>
            <person name="Otillar R.P."/>
            <person name="Pangilinan J."/>
            <person name="Peng Y."/>
            <person name="Rokas A."/>
            <person name="Rosa C.A."/>
            <person name="Scheuner C."/>
            <person name="Sibirny A.A."/>
            <person name="Slot J.C."/>
            <person name="Stielow J.B."/>
            <person name="Sun H."/>
            <person name="Kurtzman C.P."/>
            <person name="Blackwell M."/>
            <person name="Grigoriev I.V."/>
            <person name="Jeffries T.W."/>
        </authorList>
    </citation>
    <scope>NUCLEOTIDE SEQUENCE [LARGE SCALE GENOMIC DNA]</scope>
    <source>
        <strain evidence="2">DSM 1968</strain>
    </source>
</reference>